<name>A0A9D4FTI1_DREPO</name>
<evidence type="ECO:0000313" key="2">
    <source>
        <dbReference type="EMBL" id="KAH3804745.1"/>
    </source>
</evidence>
<protein>
    <submittedName>
        <fullName evidence="2">Uncharacterized protein</fullName>
    </submittedName>
</protein>
<sequence length="51" mass="5652">MMGSYLPGPDDVGEWVPVSHNLIMKHSGFRSPTTWSRRKVGSDLPQSDHGT</sequence>
<feature type="region of interest" description="Disordered" evidence="1">
    <location>
        <begin position="30"/>
        <end position="51"/>
    </location>
</feature>
<dbReference type="EMBL" id="JAIWYP010000006">
    <property type="protein sequence ID" value="KAH3804745.1"/>
    <property type="molecule type" value="Genomic_DNA"/>
</dbReference>
<reference evidence="2" key="1">
    <citation type="journal article" date="2019" name="bioRxiv">
        <title>The Genome of the Zebra Mussel, Dreissena polymorpha: A Resource for Invasive Species Research.</title>
        <authorList>
            <person name="McCartney M.A."/>
            <person name="Auch B."/>
            <person name="Kono T."/>
            <person name="Mallez S."/>
            <person name="Zhang Y."/>
            <person name="Obille A."/>
            <person name="Becker A."/>
            <person name="Abrahante J.E."/>
            <person name="Garbe J."/>
            <person name="Badalamenti J.P."/>
            <person name="Herman A."/>
            <person name="Mangelson H."/>
            <person name="Liachko I."/>
            <person name="Sullivan S."/>
            <person name="Sone E.D."/>
            <person name="Koren S."/>
            <person name="Silverstein K.A.T."/>
            <person name="Beckman K.B."/>
            <person name="Gohl D.M."/>
        </authorList>
    </citation>
    <scope>NUCLEOTIDE SEQUENCE</scope>
    <source>
        <strain evidence="2">Duluth1</strain>
        <tissue evidence="2">Whole animal</tissue>
    </source>
</reference>
<proteinExistence type="predicted"/>
<dbReference type="AlphaFoldDB" id="A0A9D4FTI1"/>
<evidence type="ECO:0000313" key="3">
    <source>
        <dbReference type="Proteomes" id="UP000828390"/>
    </source>
</evidence>
<accession>A0A9D4FTI1</accession>
<organism evidence="2 3">
    <name type="scientific">Dreissena polymorpha</name>
    <name type="common">Zebra mussel</name>
    <name type="synonym">Mytilus polymorpha</name>
    <dbReference type="NCBI Taxonomy" id="45954"/>
    <lineage>
        <taxon>Eukaryota</taxon>
        <taxon>Metazoa</taxon>
        <taxon>Spiralia</taxon>
        <taxon>Lophotrochozoa</taxon>
        <taxon>Mollusca</taxon>
        <taxon>Bivalvia</taxon>
        <taxon>Autobranchia</taxon>
        <taxon>Heteroconchia</taxon>
        <taxon>Euheterodonta</taxon>
        <taxon>Imparidentia</taxon>
        <taxon>Neoheterodontei</taxon>
        <taxon>Myida</taxon>
        <taxon>Dreissenoidea</taxon>
        <taxon>Dreissenidae</taxon>
        <taxon>Dreissena</taxon>
    </lineage>
</organism>
<evidence type="ECO:0000256" key="1">
    <source>
        <dbReference type="SAM" id="MobiDB-lite"/>
    </source>
</evidence>
<dbReference type="Proteomes" id="UP000828390">
    <property type="component" value="Unassembled WGS sequence"/>
</dbReference>
<keyword evidence="3" id="KW-1185">Reference proteome</keyword>
<comment type="caution">
    <text evidence="2">The sequence shown here is derived from an EMBL/GenBank/DDBJ whole genome shotgun (WGS) entry which is preliminary data.</text>
</comment>
<reference evidence="2" key="2">
    <citation type="submission" date="2020-11" db="EMBL/GenBank/DDBJ databases">
        <authorList>
            <person name="McCartney M.A."/>
            <person name="Auch B."/>
            <person name="Kono T."/>
            <person name="Mallez S."/>
            <person name="Becker A."/>
            <person name="Gohl D.M."/>
            <person name="Silverstein K.A.T."/>
            <person name="Koren S."/>
            <person name="Bechman K.B."/>
            <person name="Herman A."/>
            <person name="Abrahante J.E."/>
            <person name="Garbe J."/>
        </authorList>
    </citation>
    <scope>NUCLEOTIDE SEQUENCE</scope>
    <source>
        <strain evidence="2">Duluth1</strain>
        <tissue evidence="2">Whole animal</tissue>
    </source>
</reference>
<gene>
    <name evidence="2" type="ORF">DPMN_133034</name>
</gene>